<dbReference type="Gene3D" id="3.40.50.300">
    <property type="entry name" value="P-loop containing nucleotide triphosphate hydrolases"/>
    <property type="match status" value="1"/>
</dbReference>
<dbReference type="PANTHER" id="PTHR43158">
    <property type="entry name" value="SKFA PEPTIDE EXPORT ATP-BINDING PROTEIN SKFE"/>
    <property type="match status" value="1"/>
</dbReference>
<proteinExistence type="predicted"/>
<dbReference type="OrthoDB" id="2365508at2"/>
<evidence type="ECO:0000259" key="3">
    <source>
        <dbReference type="PROSITE" id="PS50893"/>
    </source>
</evidence>
<dbReference type="InterPro" id="IPR017871">
    <property type="entry name" value="ABC_transporter-like_CS"/>
</dbReference>
<keyword evidence="5" id="KW-1185">Reference proteome</keyword>
<protein>
    <recommendedName>
        <fullName evidence="3">ABC transporter domain-containing protein</fullName>
    </recommendedName>
</protein>
<dbReference type="PROSITE" id="PS00211">
    <property type="entry name" value="ABC_TRANSPORTER_1"/>
    <property type="match status" value="1"/>
</dbReference>
<organism evidence="4 5">
    <name type="scientific">Facklamia languida CCUG 37842</name>
    <dbReference type="NCBI Taxonomy" id="883113"/>
    <lineage>
        <taxon>Bacteria</taxon>
        <taxon>Bacillati</taxon>
        <taxon>Bacillota</taxon>
        <taxon>Bacilli</taxon>
        <taxon>Lactobacillales</taxon>
        <taxon>Aerococcaceae</taxon>
        <taxon>Facklamia</taxon>
    </lineage>
</organism>
<comment type="caution">
    <text evidence="4">The sequence shown here is derived from an EMBL/GenBank/DDBJ whole genome shotgun (WGS) entry which is preliminary data.</text>
</comment>
<dbReference type="PATRIC" id="fig|883113.3.peg.103"/>
<dbReference type="HOGENOM" id="CLU_000604_1_2_9"/>
<dbReference type="Pfam" id="PF00005">
    <property type="entry name" value="ABC_tran"/>
    <property type="match status" value="1"/>
</dbReference>
<reference evidence="4 5" key="1">
    <citation type="submission" date="2012-01" db="EMBL/GenBank/DDBJ databases">
        <title>The Genome Sequence of Facklamia languida CCUG 37842.</title>
        <authorList>
            <consortium name="The Broad Institute Genome Sequencing Platform"/>
            <person name="Earl A."/>
            <person name="Ward D."/>
            <person name="Feldgarden M."/>
            <person name="Gevers D."/>
            <person name="Huys G."/>
            <person name="Young S.K."/>
            <person name="Zeng Q."/>
            <person name="Gargeya S."/>
            <person name="Fitzgerald M."/>
            <person name="Haas B."/>
            <person name="Abouelleil A."/>
            <person name="Alvarado L."/>
            <person name="Arachchi H.M."/>
            <person name="Berlin A."/>
            <person name="Chapman S.B."/>
            <person name="Gearin G."/>
            <person name="Goldberg J."/>
            <person name="Griggs A."/>
            <person name="Gujja S."/>
            <person name="Hansen M."/>
            <person name="Heiman D."/>
            <person name="Howarth C."/>
            <person name="Larimer J."/>
            <person name="Lui A."/>
            <person name="MacDonald P.J.P."/>
            <person name="McCowen C."/>
            <person name="Montmayeur A."/>
            <person name="Murphy C."/>
            <person name="Neiman D."/>
            <person name="Pearson M."/>
            <person name="Priest M."/>
            <person name="Roberts A."/>
            <person name="Saif S."/>
            <person name="Shea T."/>
            <person name="Sisk P."/>
            <person name="Stolte C."/>
            <person name="Sykes S."/>
            <person name="Wortman J."/>
            <person name="Nusbaum C."/>
            <person name="Birren B."/>
        </authorList>
    </citation>
    <scope>NUCLEOTIDE SEQUENCE [LARGE SCALE GENOMIC DNA]</scope>
    <source>
        <strain evidence="4 5">CCUG 37842</strain>
    </source>
</reference>
<evidence type="ECO:0000256" key="1">
    <source>
        <dbReference type="ARBA" id="ARBA00022741"/>
    </source>
</evidence>
<evidence type="ECO:0000256" key="2">
    <source>
        <dbReference type="ARBA" id="ARBA00022840"/>
    </source>
</evidence>
<dbReference type="eggNOG" id="COG1131">
    <property type="taxonomic scope" value="Bacteria"/>
</dbReference>
<feature type="domain" description="ABC transporter" evidence="3">
    <location>
        <begin position="2"/>
        <end position="208"/>
    </location>
</feature>
<dbReference type="InterPro" id="IPR003439">
    <property type="entry name" value="ABC_transporter-like_ATP-bd"/>
</dbReference>
<dbReference type="GO" id="GO:0005524">
    <property type="term" value="F:ATP binding"/>
    <property type="evidence" value="ECO:0007669"/>
    <property type="project" value="UniProtKB-KW"/>
</dbReference>
<sequence>MLELIDVSIETRHPIAKHLSYLFDKQNIYGVIAPNGSGKTTLFRSIVGLHPIQKGKIMINHQPVNQQRIKIFYLETPDWLDQNMTSLDYLSLVKKEWHSQVAVDSIIERCQLSRFIKLPIHKYSLGMKQRLIFALYLISDAEILLFDETLNGLDTETREIFHSEIIKLAQADKLIIISSHYHEELHKICTKMLRLHNFQLEEGEENGR</sequence>
<keyword evidence="1" id="KW-0547">Nucleotide-binding</keyword>
<dbReference type="PROSITE" id="PS50893">
    <property type="entry name" value="ABC_TRANSPORTER_2"/>
    <property type="match status" value="1"/>
</dbReference>
<evidence type="ECO:0000313" key="4">
    <source>
        <dbReference type="EMBL" id="EHR38018.1"/>
    </source>
</evidence>
<dbReference type="SUPFAM" id="SSF52540">
    <property type="entry name" value="P-loop containing nucleoside triphosphate hydrolases"/>
    <property type="match status" value="1"/>
</dbReference>
<dbReference type="GO" id="GO:0016887">
    <property type="term" value="F:ATP hydrolysis activity"/>
    <property type="evidence" value="ECO:0007669"/>
    <property type="project" value="InterPro"/>
</dbReference>
<dbReference type="InterPro" id="IPR003593">
    <property type="entry name" value="AAA+_ATPase"/>
</dbReference>
<gene>
    <name evidence="4" type="ORF">HMPREF9708_00102</name>
</gene>
<name>H3NGW3_9LACT</name>
<dbReference type="InterPro" id="IPR027417">
    <property type="entry name" value="P-loop_NTPase"/>
</dbReference>
<keyword evidence="2" id="KW-0067">ATP-binding</keyword>
<dbReference type="AlphaFoldDB" id="H3NGW3"/>
<accession>H3NGW3</accession>
<dbReference type="EMBL" id="AGEG01000002">
    <property type="protein sequence ID" value="EHR38018.1"/>
    <property type="molecule type" value="Genomic_DNA"/>
</dbReference>
<dbReference type="SMART" id="SM00382">
    <property type="entry name" value="AAA"/>
    <property type="match status" value="1"/>
</dbReference>
<dbReference type="RefSeq" id="WP_006307967.1">
    <property type="nucleotide sequence ID" value="NZ_JH601133.1"/>
</dbReference>
<evidence type="ECO:0000313" key="5">
    <source>
        <dbReference type="Proteomes" id="UP000006190"/>
    </source>
</evidence>
<dbReference type="STRING" id="883113.HMPREF9708_00102"/>
<dbReference type="Proteomes" id="UP000006190">
    <property type="component" value="Unassembled WGS sequence"/>
</dbReference>
<dbReference type="PANTHER" id="PTHR43158:SF7">
    <property type="entry name" value="ABC TRANSPORTER, ATP-BINDING PROTEIN"/>
    <property type="match status" value="1"/>
</dbReference>